<evidence type="ECO:0000256" key="8">
    <source>
        <dbReference type="ARBA" id="ARBA00022679"/>
    </source>
</evidence>
<sequence length="435" mass="46887">MSSPLSPRKAALQALLRVLRDGASLSDALPPLLARVSPRDRGLAQALCYGTLRWHRRLEAILACWLERPLKRRDRDVACALAMGLFELLYLDTPDYAAVQETAGLGRGLGKRWAVGLINGVLRRAQREGAACATAVDRDPALRHALPDWLYRRLAAAYGDGTEAVCQALNAHPPMTLRVNTARIPRGDYQERLAGAGLAAAPHPQVETALVLERPVEVSALPGFAEGLCSVQDAAAQLAAPLLDCPPGARVLDACAAPGGKTLHLLDRAGGRLALTAVDSSGKRLERVAENLQRGGHRAALVAADAAHPDTWHQSPPFDRILLDAPCSATGVIRRHPDIKHLRREGDIPALARTQADLLRALWPLLAPGGILLYATCSLLPDENDMTVLRFLEDEPSASEDPIQAPWGVPRQVGRQVPAGSDGMDGFYYARLIKR</sequence>
<dbReference type="NCBIfam" id="TIGR00563">
    <property type="entry name" value="rsmB"/>
    <property type="match status" value="1"/>
</dbReference>
<dbReference type="InterPro" id="IPR049560">
    <property type="entry name" value="MeTrfase_RsmB-F_NOP2_cat"/>
</dbReference>
<evidence type="ECO:0000313" key="16">
    <source>
        <dbReference type="EMBL" id="SFM53123.1"/>
    </source>
</evidence>
<keyword evidence="8 14" id="KW-0808">Transferase</keyword>
<evidence type="ECO:0000313" key="17">
    <source>
        <dbReference type="Proteomes" id="UP000199556"/>
    </source>
</evidence>
<keyword evidence="5" id="KW-0963">Cytoplasm</keyword>
<dbReference type="GO" id="GO:0005829">
    <property type="term" value="C:cytosol"/>
    <property type="evidence" value="ECO:0007669"/>
    <property type="project" value="TreeGrafter"/>
</dbReference>
<dbReference type="InterPro" id="IPR023267">
    <property type="entry name" value="RCMT"/>
</dbReference>
<dbReference type="Gene3D" id="1.10.940.10">
    <property type="entry name" value="NusB-like"/>
    <property type="match status" value="1"/>
</dbReference>
<dbReference type="SUPFAM" id="SSF53335">
    <property type="entry name" value="S-adenosyl-L-methionine-dependent methyltransferases"/>
    <property type="match status" value="1"/>
</dbReference>
<feature type="binding site" evidence="14">
    <location>
        <position position="324"/>
    </location>
    <ligand>
        <name>S-adenosyl-L-methionine</name>
        <dbReference type="ChEBI" id="CHEBI:59789"/>
    </ligand>
</feature>
<comment type="similarity">
    <text evidence="3 14">Belongs to the class I-like SAM-binding methyltransferase superfamily. RsmB/NOP family.</text>
</comment>
<keyword evidence="10 14" id="KW-0694">RNA-binding</keyword>
<dbReference type="EC" id="2.1.1.176" evidence="4"/>
<dbReference type="InterPro" id="IPR035926">
    <property type="entry name" value="NusB-like_sf"/>
</dbReference>
<evidence type="ECO:0000256" key="10">
    <source>
        <dbReference type="ARBA" id="ARBA00022884"/>
    </source>
</evidence>
<evidence type="ECO:0000256" key="9">
    <source>
        <dbReference type="ARBA" id="ARBA00022691"/>
    </source>
</evidence>
<evidence type="ECO:0000256" key="1">
    <source>
        <dbReference type="ARBA" id="ARBA00002724"/>
    </source>
</evidence>
<evidence type="ECO:0000256" key="11">
    <source>
        <dbReference type="ARBA" id="ARBA00030399"/>
    </source>
</evidence>
<evidence type="ECO:0000256" key="12">
    <source>
        <dbReference type="ARBA" id="ARBA00031088"/>
    </source>
</evidence>
<evidence type="ECO:0000256" key="5">
    <source>
        <dbReference type="ARBA" id="ARBA00022490"/>
    </source>
</evidence>
<dbReference type="EMBL" id="FOUO01000008">
    <property type="protein sequence ID" value="SFM53123.1"/>
    <property type="molecule type" value="Genomic_DNA"/>
</dbReference>
<dbReference type="PROSITE" id="PS51686">
    <property type="entry name" value="SAM_MT_RSMB_NOP"/>
    <property type="match status" value="1"/>
</dbReference>
<dbReference type="InterPro" id="IPR054728">
    <property type="entry name" value="RsmB-like_ferredoxin"/>
</dbReference>
<evidence type="ECO:0000256" key="14">
    <source>
        <dbReference type="PROSITE-ProRule" id="PRU01023"/>
    </source>
</evidence>
<protein>
    <recommendedName>
        <fullName evidence="4">16S rRNA (cytosine(967)-C(5))-methyltransferase</fullName>
        <ecNumber evidence="4">2.1.1.176</ecNumber>
    </recommendedName>
    <alternativeName>
        <fullName evidence="11">16S rRNA m5C967 methyltransferase</fullName>
    </alternativeName>
    <alternativeName>
        <fullName evidence="12">rRNA (cytosine-C(5)-)-methyltransferase RsmB</fullName>
    </alternativeName>
</protein>
<dbReference type="PROSITE" id="PS01153">
    <property type="entry name" value="NOL1_NOP2_SUN"/>
    <property type="match status" value="1"/>
</dbReference>
<keyword evidence="6" id="KW-0698">rRNA processing</keyword>
<organism evidence="16 17">
    <name type="scientific">Ectothiorhodospira mobilis</name>
    <dbReference type="NCBI Taxonomy" id="195064"/>
    <lineage>
        <taxon>Bacteria</taxon>
        <taxon>Pseudomonadati</taxon>
        <taxon>Pseudomonadota</taxon>
        <taxon>Gammaproteobacteria</taxon>
        <taxon>Chromatiales</taxon>
        <taxon>Ectothiorhodospiraceae</taxon>
        <taxon>Ectothiorhodospira</taxon>
    </lineage>
</organism>
<feature type="binding site" evidence="14">
    <location>
        <begin position="255"/>
        <end position="261"/>
    </location>
    <ligand>
        <name>S-adenosyl-L-methionine</name>
        <dbReference type="ChEBI" id="CHEBI:59789"/>
    </ligand>
</feature>
<reference evidence="16 17" key="1">
    <citation type="submission" date="2016-10" db="EMBL/GenBank/DDBJ databases">
        <authorList>
            <person name="de Groot N.N."/>
        </authorList>
    </citation>
    <scope>NUCLEOTIDE SEQUENCE [LARGE SCALE GENOMIC DNA]</scope>
    <source>
        <strain evidence="16 17">DSM 4180</strain>
    </source>
</reference>
<comment type="function">
    <text evidence="1">Specifically methylates the cytosine at position 967 (m5C967) of 16S rRNA.</text>
</comment>
<dbReference type="Proteomes" id="UP000199556">
    <property type="component" value="Unassembled WGS sequence"/>
</dbReference>
<evidence type="ECO:0000256" key="3">
    <source>
        <dbReference type="ARBA" id="ARBA00007494"/>
    </source>
</evidence>
<accession>A0A1I4RMG3</accession>
<dbReference type="Pfam" id="PF01029">
    <property type="entry name" value="NusB"/>
    <property type="match status" value="1"/>
</dbReference>
<dbReference type="Pfam" id="PF01189">
    <property type="entry name" value="Methyltr_RsmB-F"/>
    <property type="match status" value="1"/>
</dbReference>
<dbReference type="Gene3D" id="3.30.70.1170">
    <property type="entry name" value="Sun protein, domain 3"/>
    <property type="match status" value="1"/>
</dbReference>
<keyword evidence="9 14" id="KW-0949">S-adenosyl-L-methionine</keyword>
<dbReference type="SUPFAM" id="SSF48013">
    <property type="entry name" value="NusB-like"/>
    <property type="match status" value="1"/>
</dbReference>
<feature type="domain" description="SAM-dependent MTase RsmB/NOP-type" evidence="15">
    <location>
        <begin position="165"/>
        <end position="435"/>
    </location>
</feature>
<feature type="binding site" evidence="14">
    <location>
        <position position="279"/>
    </location>
    <ligand>
        <name>S-adenosyl-L-methionine</name>
        <dbReference type="ChEBI" id="CHEBI:59789"/>
    </ligand>
</feature>
<comment type="catalytic activity">
    <reaction evidence="13">
        <text>cytidine(967) in 16S rRNA + S-adenosyl-L-methionine = 5-methylcytidine(967) in 16S rRNA + S-adenosyl-L-homocysteine + H(+)</text>
        <dbReference type="Rhea" id="RHEA:42748"/>
        <dbReference type="Rhea" id="RHEA-COMP:10219"/>
        <dbReference type="Rhea" id="RHEA-COMP:10220"/>
        <dbReference type="ChEBI" id="CHEBI:15378"/>
        <dbReference type="ChEBI" id="CHEBI:57856"/>
        <dbReference type="ChEBI" id="CHEBI:59789"/>
        <dbReference type="ChEBI" id="CHEBI:74483"/>
        <dbReference type="ChEBI" id="CHEBI:82748"/>
        <dbReference type="EC" id="2.1.1.176"/>
    </reaction>
</comment>
<evidence type="ECO:0000256" key="2">
    <source>
        <dbReference type="ARBA" id="ARBA00004496"/>
    </source>
</evidence>
<name>A0A1I4RMG3_ECTMO</name>
<dbReference type="InterPro" id="IPR001678">
    <property type="entry name" value="MeTrfase_RsmB-F_NOP2_dom"/>
</dbReference>
<evidence type="ECO:0000256" key="4">
    <source>
        <dbReference type="ARBA" id="ARBA00012140"/>
    </source>
</evidence>
<dbReference type="PRINTS" id="PR02008">
    <property type="entry name" value="RCMTFAMILY"/>
</dbReference>
<evidence type="ECO:0000256" key="7">
    <source>
        <dbReference type="ARBA" id="ARBA00022603"/>
    </source>
</evidence>
<evidence type="ECO:0000259" key="15">
    <source>
        <dbReference type="PROSITE" id="PS51686"/>
    </source>
</evidence>
<dbReference type="GO" id="GO:0003723">
    <property type="term" value="F:RNA binding"/>
    <property type="evidence" value="ECO:0007669"/>
    <property type="project" value="UniProtKB-UniRule"/>
</dbReference>
<feature type="binding site" evidence="14">
    <location>
        <position position="305"/>
    </location>
    <ligand>
        <name>S-adenosyl-L-methionine</name>
        <dbReference type="ChEBI" id="CHEBI:59789"/>
    </ligand>
</feature>
<evidence type="ECO:0000256" key="6">
    <source>
        <dbReference type="ARBA" id="ARBA00022552"/>
    </source>
</evidence>
<dbReference type="Pfam" id="PF22458">
    <property type="entry name" value="RsmF-B_ferredox"/>
    <property type="match status" value="1"/>
</dbReference>
<dbReference type="Gene3D" id="3.40.50.150">
    <property type="entry name" value="Vaccinia Virus protein VP39"/>
    <property type="match status" value="1"/>
</dbReference>
<dbReference type="NCBIfam" id="NF008149">
    <property type="entry name" value="PRK10901.1"/>
    <property type="match status" value="1"/>
</dbReference>
<dbReference type="GO" id="GO:0070475">
    <property type="term" value="P:rRNA base methylation"/>
    <property type="evidence" value="ECO:0007669"/>
    <property type="project" value="TreeGrafter"/>
</dbReference>
<dbReference type="FunFam" id="3.40.50.150:FF:000022">
    <property type="entry name" value="Ribosomal RNA small subunit methyltransferase B"/>
    <property type="match status" value="1"/>
</dbReference>
<dbReference type="GO" id="GO:0006355">
    <property type="term" value="P:regulation of DNA-templated transcription"/>
    <property type="evidence" value="ECO:0007669"/>
    <property type="project" value="InterPro"/>
</dbReference>
<keyword evidence="7 14" id="KW-0489">Methyltransferase</keyword>
<keyword evidence="17" id="KW-1185">Reference proteome</keyword>
<dbReference type="InterPro" id="IPR029063">
    <property type="entry name" value="SAM-dependent_MTases_sf"/>
</dbReference>
<dbReference type="PANTHER" id="PTHR22807:SF61">
    <property type="entry name" value="NOL1_NOP2_SUN FAMILY PROTEIN _ ANTITERMINATION NUSB DOMAIN-CONTAINING PROTEIN"/>
    <property type="match status" value="1"/>
</dbReference>
<dbReference type="CDD" id="cd02440">
    <property type="entry name" value="AdoMet_MTases"/>
    <property type="match status" value="1"/>
</dbReference>
<proteinExistence type="inferred from homology"/>
<dbReference type="InterPro" id="IPR006027">
    <property type="entry name" value="NusB_RsmB_TIM44"/>
</dbReference>
<dbReference type="GO" id="GO:0009383">
    <property type="term" value="F:rRNA (cytosine-C5-)-methyltransferase activity"/>
    <property type="evidence" value="ECO:0007669"/>
    <property type="project" value="TreeGrafter"/>
</dbReference>
<dbReference type="AlphaFoldDB" id="A0A1I4RMG3"/>
<dbReference type="PANTHER" id="PTHR22807">
    <property type="entry name" value="NOP2 YEAST -RELATED NOL1/NOP2/FMU SUN DOMAIN-CONTAINING"/>
    <property type="match status" value="1"/>
</dbReference>
<dbReference type="STRING" id="195064.SAMN05421721_10882"/>
<feature type="active site" description="Nucleophile" evidence="14">
    <location>
        <position position="377"/>
    </location>
</feature>
<dbReference type="OrthoDB" id="9810297at2"/>
<gene>
    <name evidence="16" type="ORF">SAMN05421721_10882</name>
</gene>
<dbReference type="InterPro" id="IPR004573">
    <property type="entry name" value="rRNA_ssu_MeTfrase_B"/>
</dbReference>
<evidence type="ECO:0000256" key="13">
    <source>
        <dbReference type="ARBA" id="ARBA00047283"/>
    </source>
</evidence>
<dbReference type="InterPro" id="IPR018314">
    <property type="entry name" value="RsmB/NOL1/NOP2-like_CS"/>
</dbReference>
<dbReference type="RefSeq" id="WP_090485418.1">
    <property type="nucleotide sequence ID" value="NZ_FOUO01000008.1"/>
</dbReference>
<comment type="subcellular location">
    <subcellularLocation>
        <location evidence="2">Cytoplasm</location>
    </subcellularLocation>
</comment>